<comment type="caution">
    <text evidence="2">The sequence shown here is derived from an EMBL/GenBank/DDBJ whole genome shotgun (WGS) entry which is preliminary data.</text>
</comment>
<accession>A0A2S5TJI6</accession>
<dbReference type="OrthoDB" id="9902047at2"/>
<proteinExistence type="predicted"/>
<evidence type="ECO:0000313" key="3">
    <source>
        <dbReference type="Proteomes" id="UP000238220"/>
    </source>
</evidence>
<reference evidence="2 3" key="1">
    <citation type="submission" date="2018-02" db="EMBL/GenBank/DDBJ databases">
        <title>Genome sequencing of Solimonas sp. HR-BB.</title>
        <authorList>
            <person name="Lee Y."/>
            <person name="Jeon C.O."/>
        </authorList>
    </citation>
    <scope>NUCLEOTIDE SEQUENCE [LARGE SCALE GENOMIC DNA]</scope>
    <source>
        <strain evidence="2 3">HR-BB</strain>
    </source>
</reference>
<dbReference type="Proteomes" id="UP000238220">
    <property type="component" value="Unassembled WGS sequence"/>
</dbReference>
<gene>
    <name evidence="2" type="ORF">C3942_05630</name>
</gene>
<evidence type="ECO:0000256" key="1">
    <source>
        <dbReference type="SAM" id="MobiDB-lite"/>
    </source>
</evidence>
<name>A0A2S5TJI6_9GAMM</name>
<sequence length="62" mass="6972">MGAEFFWVAVLVVILLAGPFATLRAVSAYRLRVSESVKKRQKEMEAKEKAEEGSGDKPRGFW</sequence>
<dbReference type="AlphaFoldDB" id="A0A2S5TJI6"/>
<keyword evidence="3" id="KW-1185">Reference proteome</keyword>
<evidence type="ECO:0000313" key="2">
    <source>
        <dbReference type="EMBL" id="PPE75156.1"/>
    </source>
</evidence>
<dbReference type="RefSeq" id="WP_104229382.1">
    <property type="nucleotide sequence ID" value="NZ_PSNW01000002.1"/>
</dbReference>
<organism evidence="2 3">
    <name type="scientific">Solimonas fluminis</name>
    <dbReference type="NCBI Taxonomy" id="2086571"/>
    <lineage>
        <taxon>Bacteria</taxon>
        <taxon>Pseudomonadati</taxon>
        <taxon>Pseudomonadota</taxon>
        <taxon>Gammaproteobacteria</taxon>
        <taxon>Nevskiales</taxon>
        <taxon>Nevskiaceae</taxon>
        <taxon>Solimonas</taxon>
    </lineage>
</organism>
<feature type="region of interest" description="Disordered" evidence="1">
    <location>
        <begin position="39"/>
        <end position="62"/>
    </location>
</feature>
<protein>
    <submittedName>
        <fullName evidence="2">Uncharacterized protein</fullName>
    </submittedName>
</protein>
<dbReference type="EMBL" id="PSNW01000002">
    <property type="protein sequence ID" value="PPE75156.1"/>
    <property type="molecule type" value="Genomic_DNA"/>
</dbReference>